<dbReference type="Gene3D" id="3.40.50.2000">
    <property type="entry name" value="Glycogen Phosphorylase B"/>
    <property type="match status" value="2"/>
</dbReference>
<feature type="domain" description="Glycosyl transferase family 1" evidence="1">
    <location>
        <begin position="189"/>
        <end position="345"/>
    </location>
</feature>
<dbReference type="InterPro" id="IPR001296">
    <property type="entry name" value="Glyco_trans_1"/>
</dbReference>
<dbReference type="EMBL" id="WBKO01000002">
    <property type="protein sequence ID" value="MDV2482141.1"/>
    <property type="molecule type" value="Genomic_DNA"/>
</dbReference>
<accession>A0ABU3X276</accession>
<evidence type="ECO:0000259" key="1">
    <source>
        <dbReference type="Pfam" id="PF00534"/>
    </source>
</evidence>
<feature type="domain" description="Glycosyltransferase subfamily 4-like N-terminal" evidence="2">
    <location>
        <begin position="21"/>
        <end position="171"/>
    </location>
</feature>
<protein>
    <submittedName>
        <fullName evidence="3">Glycosyltransferase family 4 protein</fullName>
    </submittedName>
</protein>
<dbReference type="Proteomes" id="UP001281203">
    <property type="component" value="Unassembled WGS sequence"/>
</dbReference>
<dbReference type="Pfam" id="PF00534">
    <property type="entry name" value="Glycos_transf_1"/>
    <property type="match status" value="1"/>
</dbReference>
<dbReference type="RefSeq" id="WP_317065204.1">
    <property type="nucleotide sequence ID" value="NZ_WBKO01000002.1"/>
</dbReference>
<sequence>MRVVMLRSNPIDPDVRLEKEATVLTEAGHDVILLGWQRFGDAPAQEGRHRYAIRRLKFRAPLGKKVVLYLPVWWLLAVFWLLKEDWDIVHAADLDTYIPALVVAKLKRKRLIYDIFDFYVDMVTLPPYVQNCVAAFDIFLIRFADAVIVVDPSRLKQIGKEGDSSINVIYNSPRDLPMPSMMDAPREHQAPFKIFYAGGLGGDRDFEAVIQAARAIGDVQVELAGYGCHAERIQGMSEQELHITFLGTIPYDEVIRKTLQSDLLFALYDPDIPNNRYASPNKLFEAMMCRKPILVSDGAAMADIVKEENCGLVVPYGDVDAVKRAILTLKADPLLCRHLGENGRRAYETEYNWEIMRERLLEIYRNLDSEQERTDVTDDSCHRE</sequence>
<dbReference type="PANTHER" id="PTHR12526:SF622">
    <property type="entry name" value="GLYCOSYLTRANSFERASE (GROUP I)"/>
    <property type="match status" value="1"/>
</dbReference>
<evidence type="ECO:0000313" key="3">
    <source>
        <dbReference type="EMBL" id="MDV2482141.1"/>
    </source>
</evidence>
<dbReference type="Pfam" id="PF13439">
    <property type="entry name" value="Glyco_transf_4"/>
    <property type="match status" value="1"/>
</dbReference>
<dbReference type="InterPro" id="IPR028098">
    <property type="entry name" value="Glyco_trans_4-like_N"/>
</dbReference>
<dbReference type="PANTHER" id="PTHR12526">
    <property type="entry name" value="GLYCOSYLTRANSFERASE"/>
    <property type="match status" value="1"/>
</dbReference>
<keyword evidence="4" id="KW-1185">Reference proteome</keyword>
<name>A0ABU3X276_9EURY</name>
<comment type="caution">
    <text evidence="3">The sequence shown here is derived from an EMBL/GenBank/DDBJ whole genome shotgun (WGS) entry which is preliminary data.</text>
</comment>
<evidence type="ECO:0000259" key="2">
    <source>
        <dbReference type="Pfam" id="PF13439"/>
    </source>
</evidence>
<gene>
    <name evidence="3" type="ORF">F8E02_09050</name>
</gene>
<dbReference type="CDD" id="cd03794">
    <property type="entry name" value="GT4_WbuB-like"/>
    <property type="match status" value="1"/>
</dbReference>
<proteinExistence type="predicted"/>
<organism evidence="3 4">
    <name type="scientific">Methanoculleus caldifontis</name>
    <dbReference type="NCBI Taxonomy" id="2651577"/>
    <lineage>
        <taxon>Archaea</taxon>
        <taxon>Methanobacteriati</taxon>
        <taxon>Methanobacteriota</taxon>
        <taxon>Stenosarchaea group</taxon>
        <taxon>Methanomicrobia</taxon>
        <taxon>Methanomicrobiales</taxon>
        <taxon>Methanomicrobiaceae</taxon>
        <taxon>Methanoculleus</taxon>
    </lineage>
</organism>
<reference evidence="3 4" key="1">
    <citation type="submission" date="2019-10" db="EMBL/GenBank/DDBJ databases">
        <title>Isolation and characterization of Methanoculleus sp. Wushi-C6 from a hot spring well.</title>
        <authorList>
            <person name="Chen S.-C."/>
            <person name="Lan Z.-H."/>
            <person name="You Y.-T."/>
            <person name="Lai M.-C."/>
        </authorList>
    </citation>
    <scope>NUCLEOTIDE SEQUENCE [LARGE SCALE GENOMIC DNA]</scope>
    <source>
        <strain evidence="3 4">Wushi-C6</strain>
    </source>
</reference>
<dbReference type="SUPFAM" id="SSF53756">
    <property type="entry name" value="UDP-Glycosyltransferase/glycogen phosphorylase"/>
    <property type="match status" value="1"/>
</dbReference>
<evidence type="ECO:0000313" key="4">
    <source>
        <dbReference type="Proteomes" id="UP001281203"/>
    </source>
</evidence>